<dbReference type="RefSeq" id="WP_136776044.1">
    <property type="nucleotide sequence ID" value="NZ_SUPK01000001.1"/>
</dbReference>
<dbReference type="PANTHER" id="PTHR12993">
    <property type="entry name" value="N-ACETYLGLUCOSAMINYL-PHOSPHATIDYLINOSITOL DE-N-ACETYLASE-RELATED"/>
    <property type="match status" value="1"/>
</dbReference>
<comment type="caution">
    <text evidence="1">The sequence shown here is derived from an EMBL/GenBank/DDBJ whole genome shotgun (WGS) entry which is preliminary data.</text>
</comment>
<dbReference type="PANTHER" id="PTHR12993:SF11">
    <property type="entry name" value="N-ACETYLGLUCOSAMINYL-PHOSPHATIDYLINOSITOL DE-N-ACETYLASE"/>
    <property type="match status" value="1"/>
</dbReference>
<name>A0A4U0FH38_9BACL</name>
<accession>A0A4U0FH38</accession>
<evidence type="ECO:0000313" key="1">
    <source>
        <dbReference type="EMBL" id="TJY44261.1"/>
    </source>
</evidence>
<keyword evidence="2" id="KW-1185">Reference proteome</keyword>
<gene>
    <name evidence="1" type="ORF">E5161_02415</name>
</gene>
<dbReference type="EMBL" id="SUPK01000001">
    <property type="protein sequence ID" value="TJY44261.1"/>
    <property type="molecule type" value="Genomic_DNA"/>
</dbReference>
<dbReference type="Proteomes" id="UP000309673">
    <property type="component" value="Unassembled WGS sequence"/>
</dbReference>
<dbReference type="InterPro" id="IPR003737">
    <property type="entry name" value="GlcNAc_PI_deacetylase-related"/>
</dbReference>
<dbReference type="Gene3D" id="3.40.50.10320">
    <property type="entry name" value="LmbE-like"/>
    <property type="match status" value="1"/>
</dbReference>
<dbReference type="SUPFAM" id="SSF102588">
    <property type="entry name" value="LmbE-like"/>
    <property type="match status" value="1"/>
</dbReference>
<dbReference type="InterPro" id="IPR024078">
    <property type="entry name" value="LmbE-like_dom_sf"/>
</dbReference>
<proteinExistence type="predicted"/>
<dbReference type="OrthoDB" id="9790023at2"/>
<dbReference type="GO" id="GO:0016811">
    <property type="term" value="F:hydrolase activity, acting on carbon-nitrogen (but not peptide) bonds, in linear amides"/>
    <property type="evidence" value="ECO:0007669"/>
    <property type="project" value="TreeGrafter"/>
</dbReference>
<protein>
    <recommendedName>
        <fullName evidence="3">PIG-L family deacetylase</fullName>
    </recommendedName>
</protein>
<dbReference type="AlphaFoldDB" id="A0A4U0FH38"/>
<sequence length="227" mass="26004">MLSAGNERILIIAPHADDEVLGCGGLIEKACRYQNKVKVVVGAVGDTFFWHTQQPVAADIRKQELSQAMHYLGCDDYEVLYDDKESWMDTIPQRELITEIDHLLIGFQPTMVFIPYPSFHQDHQALFNACMAGLRPKPSSNIKLIAMFEYPFIIWQFPKITNVGELYLDISDTIDRKVEAFCKHQSQIRSDQSLLSPQVVKEWARFRGLEFGVPFAEKYHVLRAALL</sequence>
<dbReference type="Pfam" id="PF02585">
    <property type="entry name" value="PIG-L"/>
    <property type="match status" value="1"/>
</dbReference>
<organism evidence="1 2">
    <name type="scientific">Cohnella pontilimi</name>
    <dbReference type="NCBI Taxonomy" id="2564100"/>
    <lineage>
        <taxon>Bacteria</taxon>
        <taxon>Bacillati</taxon>
        <taxon>Bacillota</taxon>
        <taxon>Bacilli</taxon>
        <taxon>Bacillales</taxon>
        <taxon>Paenibacillaceae</taxon>
        <taxon>Cohnella</taxon>
    </lineage>
</organism>
<reference evidence="1 2" key="1">
    <citation type="submission" date="2019-04" db="EMBL/GenBank/DDBJ databases">
        <title>Cohnella sp. nov., isolated from soil.</title>
        <authorList>
            <person name="Kim W."/>
        </authorList>
    </citation>
    <scope>NUCLEOTIDE SEQUENCE [LARGE SCALE GENOMIC DNA]</scope>
    <source>
        <strain evidence="1 2">CAU 1483</strain>
    </source>
</reference>
<evidence type="ECO:0008006" key="3">
    <source>
        <dbReference type="Google" id="ProtNLM"/>
    </source>
</evidence>
<evidence type="ECO:0000313" key="2">
    <source>
        <dbReference type="Proteomes" id="UP000309673"/>
    </source>
</evidence>